<evidence type="ECO:0000313" key="8">
    <source>
        <dbReference type="Proteomes" id="UP000070444"/>
    </source>
</evidence>
<accession>A0A137PHD6</accession>
<comment type="similarity">
    <text evidence="1">Belongs to the peptidase S28 family.</text>
</comment>
<dbReference type="OrthoDB" id="1735038at2759"/>
<feature type="chain" id="PRO_5012949559" evidence="6">
    <location>
        <begin position="16"/>
        <end position="483"/>
    </location>
</feature>
<evidence type="ECO:0000313" key="7">
    <source>
        <dbReference type="EMBL" id="KXN74413.1"/>
    </source>
</evidence>
<keyword evidence="4" id="KW-0378">Hydrolase</keyword>
<name>A0A137PHD6_CONC2</name>
<dbReference type="Pfam" id="PF05577">
    <property type="entry name" value="Peptidase_S28"/>
    <property type="match status" value="1"/>
</dbReference>
<evidence type="ECO:0000256" key="2">
    <source>
        <dbReference type="ARBA" id="ARBA00022670"/>
    </source>
</evidence>
<dbReference type="Gene3D" id="1.20.120.980">
    <property type="entry name" value="Serine carboxypeptidase S28, SKS domain"/>
    <property type="match status" value="1"/>
</dbReference>
<organism evidence="7 8">
    <name type="scientific">Conidiobolus coronatus (strain ATCC 28846 / CBS 209.66 / NRRL 28638)</name>
    <name type="common">Delacroixia coronata</name>
    <dbReference type="NCBI Taxonomy" id="796925"/>
    <lineage>
        <taxon>Eukaryota</taxon>
        <taxon>Fungi</taxon>
        <taxon>Fungi incertae sedis</taxon>
        <taxon>Zoopagomycota</taxon>
        <taxon>Entomophthoromycotina</taxon>
        <taxon>Entomophthoromycetes</taxon>
        <taxon>Entomophthorales</taxon>
        <taxon>Ancylistaceae</taxon>
        <taxon>Conidiobolus</taxon>
    </lineage>
</organism>
<gene>
    <name evidence="7" type="ORF">CONCODRAFT_14892</name>
</gene>
<dbReference type="GO" id="GO:0008239">
    <property type="term" value="F:dipeptidyl-peptidase activity"/>
    <property type="evidence" value="ECO:0007669"/>
    <property type="project" value="TreeGrafter"/>
</dbReference>
<reference evidence="7 8" key="1">
    <citation type="journal article" date="2015" name="Genome Biol. Evol.">
        <title>Phylogenomic analyses indicate that early fungi evolved digesting cell walls of algal ancestors of land plants.</title>
        <authorList>
            <person name="Chang Y."/>
            <person name="Wang S."/>
            <person name="Sekimoto S."/>
            <person name="Aerts A.L."/>
            <person name="Choi C."/>
            <person name="Clum A."/>
            <person name="LaButti K.M."/>
            <person name="Lindquist E.A."/>
            <person name="Yee Ngan C."/>
            <person name="Ohm R.A."/>
            <person name="Salamov A.A."/>
            <person name="Grigoriev I.V."/>
            <person name="Spatafora J.W."/>
            <person name="Berbee M.L."/>
        </authorList>
    </citation>
    <scope>NUCLEOTIDE SEQUENCE [LARGE SCALE GENOMIC DNA]</scope>
    <source>
        <strain evidence="7 8">NRRL 28638</strain>
    </source>
</reference>
<keyword evidence="2" id="KW-0645">Protease</keyword>
<dbReference type="Gene3D" id="3.40.50.1820">
    <property type="entry name" value="alpha/beta hydrolase"/>
    <property type="match status" value="1"/>
</dbReference>
<dbReference type="SUPFAM" id="SSF53474">
    <property type="entry name" value="alpha/beta-Hydrolases"/>
    <property type="match status" value="1"/>
</dbReference>
<dbReference type="GO" id="GO:0070008">
    <property type="term" value="F:serine-type exopeptidase activity"/>
    <property type="evidence" value="ECO:0007669"/>
    <property type="project" value="InterPro"/>
</dbReference>
<dbReference type="PANTHER" id="PTHR11010">
    <property type="entry name" value="PROTEASE S28 PRO-X CARBOXYPEPTIDASE-RELATED"/>
    <property type="match status" value="1"/>
</dbReference>
<feature type="signal peptide" evidence="6">
    <location>
        <begin position="1"/>
        <end position="15"/>
    </location>
</feature>
<dbReference type="EMBL" id="KQ964424">
    <property type="protein sequence ID" value="KXN74413.1"/>
    <property type="molecule type" value="Genomic_DNA"/>
</dbReference>
<evidence type="ECO:0000256" key="6">
    <source>
        <dbReference type="SAM" id="SignalP"/>
    </source>
</evidence>
<evidence type="ECO:0000256" key="4">
    <source>
        <dbReference type="ARBA" id="ARBA00022801"/>
    </source>
</evidence>
<dbReference type="InterPro" id="IPR008758">
    <property type="entry name" value="Peptidase_S28"/>
</dbReference>
<dbReference type="InterPro" id="IPR042269">
    <property type="entry name" value="Ser_carbopepase_S28_SKS"/>
</dbReference>
<dbReference type="InterPro" id="IPR029058">
    <property type="entry name" value="AB_hydrolase_fold"/>
</dbReference>
<keyword evidence="8" id="KW-1185">Reference proteome</keyword>
<protein>
    <submittedName>
        <fullName evidence="7">Peptidase S28</fullName>
    </submittedName>
</protein>
<sequence>MLLKFLLVQAGLISANLNFPSRDIPFELADAAVNTTVVANQAAPGTVLDKWFDQVIDHDDDEDDDAQTYKQKYFVNTEFYKPGGPAFLYVGGEGALTNRSVSRGIIYEMAKEHNGILFGLEHRFYGESQPFKDLSWKSLKYLSTLNGVKDAGRFMKKVKNPLTGKALKKTKWITVGGSYPGSLSAWLRQEYPHLVFASLASSAPVLAKEDFFEYDQVVASALGPQCAKEVDAIRQYVDSTYGNKEQFQAIKTKFNCNDVEDDRLFLFTLADMLAGIIQYNSPTLKPNVESLCAGFANLTDIKEKFNYYADQLNLANKNNGQTCLDVSGIESIRNATLTTSGNMRQWTYQTCTEYGYWQTAPAQGISTRSKHLTVDWANEFYCSKELYGKKVGPPNNKYINRRFKALKNKTPRTIWVNGDADPWMALSVTDVSKSTPNRPIYIIKKGSHANDLGPDRPTDSASLTETRKAIRADITRWLSKKDY</sequence>
<evidence type="ECO:0000256" key="3">
    <source>
        <dbReference type="ARBA" id="ARBA00022729"/>
    </source>
</evidence>
<dbReference type="Proteomes" id="UP000070444">
    <property type="component" value="Unassembled WGS sequence"/>
</dbReference>
<evidence type="ECO:0000256" key="1">
    <source>
        <dbReference type="ARBA" id="ARBA00011079"/>
    </source>
</evidence>
<dbReference type="GO" id="GO:0006508">
    <property type="term" value="P:proteolysis"/>
    <property type="evidence" value="ECO:0007669"/>
    <property type="project" value="UniProtKB-KW"/>
</dbReference>
<keyword evidence="5" id="KW-0325">Glycoprotein</keyword>
<proteinExistence type="inferred from homology"/>
<dbReference type="PANTHER" id="PTHR11010:SF38">
    <property type="entry name" value="LYSOSOMAL PRO-X CARBOXYPEPTIDASE"/>
    <property type="match status" value="1"/>
</dbReference>
<evidence type="ECO:0000256" key="5">
    <source>
        <dbReference type="ARBA" id="ARBA00023180"/>
    </source>
</evidence>
<keyword evidence="3 6" id="KW-0732">Signal</keyword>
<dbReference type="AlphaFoldDB" id="A0A137PHD6"/>